<organism evidence="1 2">
    <name type="scientific">Vibrio penaeicida</name>
    <dbReference type="NCBI Taxonomy" id="104609"/>
    <lineage>
        <taxon>Bacteria</taxon>
        <taxon>Pseudomonadati</taxon>
        <taxon>Pseudomonadota</taxon>
        <taxon>Gammaproteobacteria</taxon>
        <taxon>Vibrionales</taxon>
        <taxon>Vibrionaceae</taxon>
        <taxon>Vibrio</taxon>
    </lineage>
</organism>
<sequence length="83" mass="9770">MFAHVSKIYLHKTLVDFHKGLNGLSLLVEQQMALSPFSGTLFVFFTRHRDKLKVLYWDKTGFSLWHKHGCRYCEHESTEVAEK</sequence>
<dbReference type="AlphaFoldDB" id="A0AAV5NR57"/>
<evidence type="ECO:0008006" key="3">
    <source>
        <dbReference type="Google" id="ProtNLM"/>
    </source>
</evidence>
<dbReference type="Pfam" id="PF05717">
    <property type="entry name" value="TnpB_IS66"/>
    <property type="match status" value="1"/>
</dbReference>
<proteinExistence type="predicted"/>
<reference evidence="2" key="1">
    <citation type="journal article" date="2019" name="Int. J. Syst. Evol. Microbiol.">
        <title>The Global Catalogue of Microorganisms (GCM) 10K type strain sequencing project: providing services to taxonomists for standard genome sequencing and annotation.</title>
        <authorList>
            <consortium name="The Broad Institute Genomics Platform"/>
            <consortium name="The Broad Institute Genome Sequencing Center for Infectious Disease"/>
            <person name="Wu L."/>
            <person name="Ma J."/>
        </authorList>
    </citation>
    <scope>NUCLEOTIDE SEQUENCE [LARGE SCALE GENOMIC DNA]</scope>
    <source>
        <strain evidence="2">NBRC 15640</strain>
    </source>
</reference>
<keyword evidence="2" id="KW-1185">Reference proteome</keyword>
<dbReference type="Proteomes" id="UP001156690">
    <property type="component" value="Unassembled WGS sequence"/>
</dbReference>
<protein>
    <recommendedName>
        <fullName evidence="3">Transposase</fullName>
    </recommendedName>
</protein>
<dbReference type="PANTHER" id="PTHR36455:SF1">
    <property type="entry name" value="BLR8292 PROTEIN"/>
    <property type="match status" value="1"/>
</dbReference>
<evidence type="ECO:0000313" key="2">
    <source>
        <dbReference type="Proteomes" id="UP001156690"/>
    </source>
</evidence>
<dbReference type="EMBL" id="BSNX01000028">
    <property type="protein sequence ID" value="GLQ73090.1"/>
    <property type="molecule type" value="Genomic_DNA"/>
</dbReference>
<accession>A0AAV5NR57</accession>
<dbReference type="InterPro" id="IPR008878">
    <property type="entry name" value="Transposase_IS66_Orf2"/>
</dbReference>
<evidence type="ECO:0000313" key="1">
    <source>
        <dbReference type="EMBL" id="GLQ73090.1"/>
    </source>
</evidence>
<comment type="caution">
    <text evidence="1">The sequence shown here is derived from an EMBL/GenBank/DDBJ whole genome shotgun (WGS) entry which is preliminary data.</text>
</comment>
<dbReference type="PANTHER" id="PTHR36455">
    <property type="match status" value="1"/>
</dbReference>
<dbReference type="NCBIfam" id="NF033819">
    <property type="entry name" value="IS66_TnpB"/>
    <property type="match status" value="1"/>
</dbReference>
<name>A0AAV5NR57_9VIBR</name>
<gene>
    <name evidence="1" type="ORF">GCM10007932_24500</name>
</gene>